<protein>
    <submittedName>
        <fullName evidence="2">Uncharacterized protein</fullName>
    </submittedName>
</protein>
<feature type="compositionally biased region" description="Basic and acidic residues" evidence="1">
    <location>
        <begin position="92"/>
        <end position="106"/>
    </location>
</feature>
<reference evidence="2 3" key="1">
    <citation type="journal article" date="2021" name="BMC Biol.">
        <title>Horizontally acquired antibacterial genes associated with adaptive radiation of ladybird beetles.</title>
        <authorList>
            <person name="Li H.S."/>
            <person name="Tang X.F."/>
            <person name="Huang Y.H."/>
            <person name="Xu Z.Y."/>
            <person name="Chen M.L."/>
            <person name="Du X.Y."/>
            <person name="Qiu B.Y."/>
            <person name="Chen P.T."/>
            <person name="Zhang W."/>
            <person name="Slipinski A."/>
            <person name="Escalona H.E."/>
            <person name="Waterhouse R.M."/>
            <person name="Zwick A."/>
            <person name="Pang H."/>
        </authorList>
    </citation>
    <scope>NUCLEOTIDE SEQUENCE [LARGE SCALE GENOMIC DNA]</scope>
    <source>
        <strain evidence="2">SYSU2018</strain>
    </source>
</reference>
<organism evidence="2 3">
    <name type="scientific">Cryptolaemus montrouzieri</name>
    <dbReference type="NCBI Taxonomy" id="559131"/>
    <lineage>
        <taxon>Eukaryota</taxon>
        <taxon>Metazoa</taxon>
        <taxon>Ecdysozoa</taxon>
        <taxon>Arthropoda</taxon>
        <taxon>Hexapoda</taxon>
        <taxon>Insecta</taxon>
        <taxon>Pterygota</taxon>
        <taxon>Neoptera</taxon>
        <taxon>Endopterygota</taxon>
        <taxon>Coleoptera</taxon>
        <taxon>Polyphaga</taxon>
        <taxon>Cucujiformia</taxon>
        <taxon>Coccinelloidea</taxon>
        <taxon>Coccinellidae</taxon>
        <taxon>Scymninae</taxon>
        <taxon>Scymnini</taxon>
        <taxon>Cryptolaemus</taxon>
    </lineage>
</organism>
<evidence type="ECO:0000313" key="3">
    <source>
        <dbReference type="Proteomes" id="UP001516400"/>
    </source>
</evidence>
<gene>
    <name evidence="2" type="ORF">HHI36_000556</name>
</gene>
<feature type="region of interest" description="Disordered" evidence="1">
    <location>
        <begin position="79"/>
        <end position="112"/>
    </location>
</feature>
<sequence length="112" mass="12827">MDDYRSGPITRRGENVVGAVQHVGLTFSEFETSLKERFNNPALVAKLTAEIYNKRQEEDEAVEIFLIKKQQLFRRLQPNTTNAHSKINTATKDNDIPRTGKLRSDMTWETGC</sequence>
<proteinExistence type="predicted"/>
<comment type="caution">
    <text evidence="2">The sequence shown here is derived from an EMBL/GenBank/DDBJ whole genome shotgun (WGS) entry which is preliminary data.</text>
</comment>
<feature type="compositionally biased region" description="Polar residues" evidence="1">
    <location>
        <begin position="79"/>
        <end position="91"/>
    </location>
</feature>
<dbReference type="Proteomes" id="UP001516400">
    <property type="component" value="Unassembled WGS sequence"/>
</dbReference>
<dbReference type="AlphaFoldDB" id="A0ABD2P5S8"/>
<evidence type="ECO:0000313" key="2">
    <source>
        <dbReference type="EMBL" id="KAL3286043.1"/>
    </source>
</evidence>
<accession>A0ABD2P5S8</accession>
<name>A0ABD2P5S8_9CUCU</name>
<keyword evidence="3" id="KW-1185">Reference proteome</keyword>
<evidence type="ECO:0000256" key="1">
    <source>
        <dbReference type="SAM" id="MobiDB-lite"/>
    </source>
</evidence>
<dbReference type="EMBL" id="JABFTP020000185">
    <property type="protein sequence ID" value="KAL3286043.1"/>
    <property type="molecule type" value="Genomic_DNA"/>
</dbReference>